<dbReference type="RefSeq" id="WP_136824396.1">
    <property type="nucleotide sequence ID" value="NZ_SWBP01000001.1"/>
</dbReference>
<dbReference type="OrthoDB" id="513552at2"/>
<keyword evidence="1" id="KW-0812">Transmembrane</keyword>
<dbReference type="PANTHER" id="PTHR35519:SF2">
    <property type="entry name" value="PH DOMAIN PROTEIN"/>
    <property type="match status" value="1"/>
</dbReference>
<dbReference type="Proteomes" id="UP000308181">
    <property type="component" value="Unassembled WGS sequence"/>
</dbReference>
<feature type="transmembrane region" description="Helical" evidence="1">
    <location>
        <begin position="126"/>
        <end position="152"/>
    </location>
</feature>
<proteinExistence type="predicted"/>
<evidence type="ECO:0000313" key="2">
    <source>
        <dbReference type="EMBL" id="TKC00187.1"/>
    </source>
</evidence>
<dbReference type="InterPro" id="IPR025187">
    <property type="entry name" value="DUF4112"/>
</dbReference>
<reference evidence="2 3" key="1">
    <citation type="submission" date="2019-04" db="EMBL/GenBank/DDBJ databases">
        <title>Pedobacter sp. AR-3-17 sp. nov., isolated from Arctic soil.</title>
        <authorList>
            <person name="Dahal R.H."/>
            <person name="Kim D.-U."/>
        </authorList>
    </citation>
    <scope>NUCLEOTIDE SEQUENCE [LARGE SCALE GENOMIC DNA]</scope>
    <source>
        <strain evidence="2 3">AR-3-17</strain>
    </source>
</reference>
<protein>
    <submittedName>
        <fullName evidence="2">DUF4112 domain-containing protein</fullName>
    </submittedName>
</protein>
<comment type="caution">
    <text evidence="2">The sequence shown here is derived from an EMBL/GenBank/DDBJ whole genome shotgun (WGS) entry which is preliminary data.</text>
</comment>
<keyword evidence="3" id="KW-1185">Reference proteome</keyword>
<sequence>MESTQTDTRLKYVAKISKLLDSQFEIGGFKFGIDPILNFIPFAGDGATTLVSLALVYTMNKHGASNKIVVKMLGNVLIDFILGAIPLLGWIFDFYFKANDRNLKLLNEHYSEGKHTGSAKGLLTGILIAFIVVMIIAFWAIWSISSWLFGLVF</sequence>
<dbReference type="AlphaFoldDB" id="A0A4U1C723"/>
<feature type="transmembrane region" description="Helical" evidence="1">
    <location>
        <begin position="39"/>
        <end position="60"/>
    </location>
</feature>
<dbReference type="EMBL" id="SWBP01000001">
    <property type="protein sequence ID" value="TKC00187.1"/>
    <property type="molecule type" value="Genomic_DNA"/>
</dbReference>
<dbReference type="Pfam" id="PF13430">
    <property type="entry name" value="DUF4112"/>
    <property type="match status" value="1"/>
</dbReference>
<accession>A0A4U1C723</accession>
<name>A0A4U1C723_9SPHI</name>
<organism evidence="2 3">
    <name type="scientific">Pedobacter cryophilus</name>
    <dbReference type="NCBI Taxonomy" id="2571271"/>
    <lineage>
        <taxon>Bacteria</taxon>
        <taxon>Pseudomonadati</taxon>
        <taxon>Bacteroidota</taxon>
        <taxon>Sphingobacteriia</taxon>
        <taxon>Sphingobacteriales</taxon>
        <taxon>Sphingobacteriaceae</taxon>
        <taxon>Pedobacter</taxon>
    </lineage>
</organism>
<evidence type="ECO:0000256" key="1">
    <source>
        <dbReference type="SAM" id="Phobius"/>
    </source>
</evidence>
<feature type="transmembrane region" description="Helical" evidence="1">
    <location>
        <begin position="72"/>
        <end position="92"/>
    </location>
</feature>
<keyword evidence="1" id="KW-1133">Transmembrane helix</keyword>
<keyword evidence="1" id="KW-0472">Membrane</keyword>
<dbReference type="PANTHER" id="PTHR35519">
    <property type="entry name" value="MEMBRANE PROTEINS"/>
    <property type="match status" value="1"/>
</dbReference>
<evidence type="ECO:0000313" key="3">
    <source>
        <dbReference type="Proteomes" id="UP000308181"/>
    </source>
</evidence>
<gene>
    <name evidence="2" type="ORF">FA046_00455</name>
</gene>